<protein>
    <submittedName>
        <fullName evidence="2">Uncharacterized protein</fullName>
    </submittedName>
</protein>
<dbReference type="WBParaSite" id="PSU_v2.g11233.t1">
    <property type="protein sequence ID" value="PSU_v2.g11233.t1"/>
    <property type="gene ID" value="PSU_v2.g11233"/>
</dbReference>
<dbReference type="AlphaFoldDB" id="A0A914Y034"/>
<accession>A0A914Y034</accession>
<dbReference type="Proteomes" id="UP000887577">
    <property type="component" value="Unplaced"/>
</dbReference>
<name>A0A914Y034_9BILA</name>
<sequence length="108" mass="11521">MNCVAFGFVVVDAEEGGGSDAFILRFSDAVSTESFGFVAVDVVERVLSATKSFGFVAVGDVEESVSFGFVAVDVVEGVLSAKLELVETGRNVSQTLLKFLQNYKLIQN</sequence>
<organism evidence="1 2">
    <name type="scientific">Panagrolaimus superbus</name>
    <dbReference type="NCBI Taxonomy" id="310955"/>
    <lineage>
        <taxon>Eukaryota</taxon>
        <taxon>Metazoa</taxon>
        <taxon>Ecdysozoa</taxon>
        <taxon>Nematoda</taxon>
        <taxon>Chromadorea</taxon>
        <taxon>Rhabditida</taxon>
        <taxon>Tylenchina</taxon>
        <taxon>Panagrolaimomorpha</taxon>
        <taxon>Panagrolaimoidea</taxon>
        <taxon>Panagrolaimidae</taxon>
        <taxon>Panagrolaimus</taxon>
    </lineage>
</organism>
<reference evidence="2" key="1">
    <citation type="submission" date="2022-11" db="UniProtKB">
        <authorList>
            <consortium name="WormBaseParasite"/>
        </authorList>
    </citation>
    <scope>IDENTIFICATION</scope>
</reference>
<keyword evidence="1" id="KW-1185">Reference proteome</keyword>
<proteinExistence type="predicted"/>
<evidence type="ECO:0000313" key="1">
    <source>
        <dbReference type="Proteomes" id="UP000887577"/>
    </source>
</evidence>
<evidence type="ECO:0000313" key="2">
    <source>
        <dbReference type="WBParaSite" id="PSU_v2.g11233.t1"/>
    </source>
</evidence>